<dbReference type="RefSeq" id="WP_125074620.1">
    <property type="nucleotide sequence ID" value="NZ_UXEP01000028.1"/>
</dbReference>
<protein>
    <submittedName>
        <fullName evidence="1">Uncharacterized protein</fullName>
    </submittedName>
</protein>
<name>A0A3P5XRS3_STRCB</name>
<evidence type="ECO:0000313" key="1">
    <source>
        <dbReference type="EMBL" id="VDC43212.1"/>
    </source>
</evidence>
<keyword evidence="2" id="KW-1185">Reference proteome</keyword>
<sequence>MSNHLEIVMDIDTLEIFEVINHDEKSDDFEIEELAVDSDSVLMSQEKKVQSNKQSETTTLATERYVQLTLFDTILDNNLIGQKISYFNDS</sequence>
<dbReference type="Proteomes" id="UP000280759">
    <property type="component" value="Unassembled WGS sequence"/>
</dbReference>
<accession>A0A3P5XRS3</accession>
<reference evidence="1 2" key="1">
    <citation type="submission" date="2018-10" db="EMBL/GenBank/DDBJ databases">
        <authorList>
            <consortium name="Molecular Microbiology and Infection Unit (UMMI)"/>
            <person name="Machado M."/>
        </authorList>
    </citation>
    <scope>NUCLEOTIDE SEQUENCE [LARGE SCALE GENOMIC DNA]</scope>
    <source>
        <strain evidence="1">FMV2238.02</strain>
    </source>
</reference>
<evidence type="ECO:0000313" key="2">
    <source>
        <dbReference type="Proteomes" id="UP000280759"/>
    </source>
</evidence>
<dbReference type="AlphaFoldDB" id="A0A3P5XRS3"/>
<organism evidence="1 2">
    <name type="scientific">Streptococcus canis</name>
    <dbReference type="NCBI Taxonomy" id="1329"/>
    <lineage>
        <taxon>Bacteria</taxon>
        <taxon>Bacillati</taxon>
        <taxon>Bacillota</taxon>
        <taxon>Bacilli</taxon>
        <taxon>Lactobacillales</taxon>
        <taxon>Streptococcaceae</taxon>
        <taxon>Streptococcus</taxon>
    </lineage>
</organism>
<gene>
    <name evidence="1" type="ORF">FMV2238Y02_17030</name>
</gene>
<proteinExistence type="predicted"/>
<dbReference type="EMBL" id="UXEP01000028">
    <property type="protein sequence ID" value="VDC43212.1"/>
    <property type="molecule type" value="Genomic_DNA"/>
</dbReference>